<evidence type="ECO:0000256" key="3">
    <source>
        <dbReference type="ARBA" id="ARBA00023125"/>
    </source>
</evidence>
<evidence type="ECO:0000256" key="4">
    <source>
        <dbReference type="ARBA" id="ARBA00023163"/>
    </source>
</evidence>
<dbReference type="GO" id="GO:0003677">
    <property type="term" value="F:DNA binding"/>
    <property type="evidence" value="ECO:0007669"/>
    <property type="project" value="UniProtKB-KW"/>
</dbReference>
<evidence type="ECO:0000259" key="5">
    <source>
        <dbReference type="PROSITE" id="PS50931"/>
    </source>
</evidence>
<dbReference type="RefSeq" id="WP_251946036.1">
    <property type="nucleotide sequence ID" value="NZ_JAMRYM010000050.1"/>
</dbReference>
<dbReference type="GO" id="GO:0003700">
    <property type="term" value="F:DNA-binding transcription factor activity"/>
    <property type="evidence" value="ECO:0007669"/>
    <property type="project" value="InterPro"/>
</dbReference>
<dbReference type="EMBL" id="JAMRYM010000050">
    <property type="protein sequence ID" value="MCM6763126.1"/>
    <property type="molecule type" value="Genomic_DNA"/>
</dbReference>
<organism evidence="6 7">
    <name type="scientific">Rathayibacter rubneri</name>
    <dbReference type="NCBI Taxonomy" id="2950106"/>
    <lineage>
        <taxon>Bacteria</taxon>
        <taxon>Bacillati</taxon>
        <taxon>Actinomycetota</taxon>
        <taxon>Actinomycetes</taxon>
        <taxon>Micrococcales</taxon>
        <taxon>Microbacteriaceae</taxon>
        <taxon>Rathayibacter</taxon>
    </lineage>
</organism>
<keyword evidence="3" id="KW-0238">DNA-binding</keyword>
<dbReference type="Proteomes" id="UP001155240">
    <property type="component" value="Unassembled WGS sequence"/>
</dbReference>
<dbReference type="SUPFAM" id="SSF46785">
    <property type="entry name" value="Winged helix' DNA-binding domain"/>
    <property type="match status" value="1"/>
</dbReference>
<evidence type="ECO:0000313" key="7">
    <source>
        <dbReference type="Proteomes" id="UP001155240"/>
    </source>
</evidence>
<dbReference type="Gene3D" id="1.10.10.10">
    <property type="entry name" value="Winged helix-like DNA-binding domain superfamily/Winged helix DNA-binding domain"/>
    <property type="match status" value="1"/>
</dbReference>
<accession>A0A9X2E264</accession>
<sequence length="304" mass="32589">MSDDSDWPAILKLLPVLVAVAQTGSVTAAAEELGVPQPTASRSLARLAELVRAPLVRREGRGVVLTEAGLRLAEAAQDGMAVIRTGLAEVRQAGELENGRISIAFQTLLGESYVPDVIRRFRRRWPRVGFGLRHGSRALCLRAVADQEAELAIIADPPTLPGTTTTTLYTEPLLAVVHHRHPLASRRSITVEDLHGLDLIMLSAGYGLHESARRLLRHDGRDPEPVFEVGDYRAARGLAAAGLGVTILPPSPSSIDDGVREIPIDDPRAMREIGVLVAATGNPVVPEFVRALRVAAGARGRVVD</sequence>
<keyword evidence="2" id="KW-0805">Transcription regulation</keyword>
<evidence type="ECO:0000256" key="1">
    <source>
        <dbReference type="ARBA" id="ARBA00009437"/>
    </source>
</evidence>
<dbReference type="InterPro" id="IPR000847">
    <property type="entry name" value="LysR_HTH_N"/>
</dbReference>
<dbReference type="InterPro" id="IPR036388">
    <property type="entry name" value="WH-like_DNA-bd_sf"/>
</dbReference>
<keyword evidence="7" id="KW-1185">Reference proteome</keyword>
<keyword evidence="4" id="KW-0804">Transcription</keyword>
<dbReference type="PANTHER" id="PTHR30346">
    <property type="entry name" value="TRANSCRIPTIONAL DUAL REGULATOR HCAR-RELATED"/>
    <property type="match status" value="1"/>
</dbReference>
<dbReference type="InterPro" id="IPR005119">
    <property type="entry name" value="LysR_subst-bd"/>
</dbReference>
<feature type="domain" description="HTH lysR-type" evidence="5">
    <location>
        <begin position="11"/>
        <end position="66"/>
    </location>
</feature>
<dbReference type="AlphaFoldDB" id="A0A9X2E264"/>
<evidence type="ECO:0000313" key="6">
    <source>
        <dbReference type="EMBL" id="MCM6763126.1"/>
    </source>
</evidence>
<protein>
    <submittedName>
        <fullName evidence="6">LysR family transcriptional regulator</fullName>
    </submittedName>
</protein>
<dbReference type="GO" id="GO:0032993">
    <property type="term" value="C:protein-DNA complex"/>
    <property type="evidence" value="ECO:0007669"/>
    <property type="project" value="TreeGrafter"/>
</dbReference>
<name>A0A9X2E264_9MICO</name>
<dbReference type="SUPFAM" id="SSF53850">
    <property type="entry name" value="Periplasmic binding protein-like II"/>
    <property type="match status" value="1"/>
</dbReference>
<proteinExistence type="inferred from homology"/>
<dbReference type="Gene3D" id="3.40.190.10">
    <property type="entry name" value="Periplasmic binding protein-like II"/>
    <property type="match status" value="2"/>
</dbReference>
<dbReference type="Pfam" id="PF00126">
    <property type="entry name" value="HTH_1"/>
    <property type="match status" value="1"/>
</dbReference>
<comment type="caution">
    <text evidence="6">The sequence shown here is derived from an EMBL/GenBank/DDBJ whole genome shotgun (WGS) entry which is preliminary data.</text>
</comment>
<comment type="similarity">
    <text evidence="1">Belongs to the LysR transcriptional regulatory family.</text>
</comment>
<evidence type="ECO:0000256" key="2">
    <source>
        <dbReference type="ARBA" id="ARBA00023015"/>
    </source>
</evidence>
<gene>
    <name evidence="6" type="ORF">NB037_11930</name>
</gene>
<dbReference type="Pfam" id="PF03466">
    <property type="entry name" value="LysR_substrate"/>
    <property type="match status" value="1"/>
</dbReference>
<dbReference type="PROSITE" id="PS50931">
    <property type="entry name" value="HTH_LYSR"/>
    <property type="match status" value="1"/>
</dbReference>
<dbReference type="InterPro" id="IPR036390">
    <property type="entry name" value="WH_DNA-bd_sf"/>
</dbReference>
<reference evidence="6" key="1">
    <citation type="submission" date="2022-06" db="EMBL/GenBank/DDBJ databases">
        <title>Whole genome shotgun sequencing (WGS) of Rathayibacter sp. ZW T2_19, isolated from stored onions (Allium cepa).</title>
        <authorList>
            <person name="Stoll D.A."/>
            <person name="Huch M."/>
        </authorList>
    </citation>
    <scope>NUCLEOTIDE SEQUENCE</scope>
    <source>
        <strain evidence="6">ZW T2_19</strain>
    </source>
</reference>
<dbReference type="PANTHER" id="PTHR30346:SF29">
    <property type="entry name" value="LYSR SUBSTRATE-BINDING"/>
    <property type="match status" value="1"/>
</dbReference>